<dbReference type="EMBL" id="KN817520">
    <property type="protein sequence ID" value="KJA28903.1"/>
    <property type="molecule type" value="Genomic_DNA"/>
</dbReference>
<reference evidence="3" key="1">
    <citation type="submission" date="2014-04" db="EMBL/GenBank/DDBJ databases">
        <title>Evolutionary Origins and Diversification of the Mycorrhizal Mutualists.</title>
        <authorList>
            <consortium name="DOE Joint Genome Institute"/>
            <consortium name="Mycorrhizal Genomics Consortium"/>
            <person name="Kohler A."/>
            <person name="Kuo A."/>
            <person name="Nagy L.G."/>
            <person name="Floudas D."/>
            <person name="Copeland A."/>
            <person name="Barry K.W."/>
            <person name="Cichocki N."/>
            <person name="Veneault-Fourrey C."/>
            <person name="LaButti K."/>
            <person name="Lindquist E.A."/>
            <person name="Lipzen A."/>
            <person name="Lundell T."/>
            <person name="Morin E."/>
            <person name="Murat C."/>
            <person name="Riley R."/>
            <person name="Ohm R."/>
            <person name="Sun H."/>
            <person name="Tunlid A."/>
            <person name="Henrissat B."/>
            <person name="Grigoriev I.V."/>
            <person name="Hibbett D.S."/>
            <person name="Martin F."/>
        </authorList>
    </citation>
    <scope>NUCLEOTIDE SEQUENCE [LARGE SCALE GENOMIC DNA]</scope>
    <source>
        <strain evidence="3">FD-334 SS-4</strain>
    </source>
</reference>
<keyword evidence="3" id="KW-1185">Reference proteome</keyword>
<gene>
    <name evidence="2" type="ORF">HYPSUDRAFT_211531</name>
</gene>
<organism evidence="2 3">
    <name type="scientific">Hypholoma sublateritium (strain FD-334 SS-4)</name>
    <dbReference type="NCBI Taxonomy" id="945553"/>
    <lineage>
        <taxon>Eukaryota</taxon>
        <taxon>Fungi</taxon>
        <taxon>Dikarya</taxon>
        <taxon>Basidiomycota</taxon>
        <taxon>Agaricomycotina</taxon>
        <taxon>Agaricomycetes</taxon>
        <taxon>Agaricomycetidae</taxon>
        <taxon>Agaricales</taxon>
        <taxon>Agaricineae</taxon>
        <taxon>Strophariaceae</taxon>
        <taxon>Hypholoma</taxon>
    </lineage>
</organism>
<evidence type="ECO:0000313" key="2">
    <source>
        <dbReference type="EMBL" id="KJA28903.1"/>
    </source>
</evidence>
<protein>
    <submittedName>
        <fullName evidence="2">Uncharacterized protein</fullName>
    </submittedName>
</protein>
<feature type="compositionally biased region" description="Polar residues" evidence="1">
    <location>
        <begin position="1"/>
        <end position="28"/>
    </location>
</feature>
<sequence>MSSLTPTPFTSSAAASTFTRNPSSSLSPHATLEITPRQRMDTGWTHPPGAGDIAAICSNNFARDLLCYASRPIRRSRTLQRRLRGHLGVQAVTLLHASPSPRLLEHWRSLEHRSHRLHMLTHLFYLLPRICTPSNRGVPPSSPVTTQYARKDAQCTSGPHMAWGGRVTQSPEHRFRAWLAIPYFPLSLSFEIAIEVPSGASTLLWARPDGFDTCEGAVIPPT</sequence>
<name>A0A0D2MXS9_HYPSF</name>
<evidence type="ECO:0000256" key="1">
    <source>
        <dbReference type="SAM" id="MobiDB-lite"/>
    </source>
</evidence>
<dbReference type="AlphaFoldDB" id="A0A0D2MXS9"/>
<evidence type="ECO:0000313" key="3">
    <source>
        <dbReference type="Proteomes" id="UP000054270"/>
    </source>
</evidence>
<feature type="region of interest" description="Disordered" evidence="1">
    <location>
        <begin position="1"/>
        <end position="41"/>
    </location>
</feature>
<accession>A0A0D2MXS9</accession>
<proteinExistence type="predicted"/>
<dbReference type="Proteomes" id="UP000054270">
    <property type="component" value="Unassembled WGS sequence"/>
</dbReference>